<dbReference type="GO" id="GO:0003677">
    <property type="term" value="F:DNA binding"/>
    <property type="evidence" value="ECO:0007669"/>
    <property type="project" value="UniProtKB-UniRule"/>
</dbReference>
<comment type="similarity">
    <text evidence="1">Belongs to the 'phage' integrase family.</text>
</comment>
<protein>
    <submittedName>
        <fullName evidence="8">Phage integrase family protein</fullName>
    </submittedName>
</protein>
<comment type="caution">
    <text evidence="8">The sequence shown here is derived from an EMBL/GenBank/DDBJ whole genome shotgun (WGS) entry which is preliminary data.</text>
</comment>
<keyword evidence="4" id="KW-0233">DNA recombination</keyword>
<dbReference type="GO" id="GO:0006310">
    <property type="term" value="P:DNA recombination"/>
    <property type="evidence" value="ECO:0007669"/>
    <property type="project" value="UniProtKB-KW"/>
</dbReference>
<feature type="domain" description="Core-binding (CB)" evidence="7">
    <location>
        <begin position="105"/>
        <end position="186"/>
    </location>
</feature>
<gene>
    <name evidence="8" type="ORF">LX95_01316</name>
</gene>
<dbReference type="InterPro" id="IPR050808">
    <property type="entry name" value="Phage_Integrase"/>
</dbReference>
<dbReference type="GO" id="GO:0015074">
    <property type="term" value="P:DNA integration"/>
    <property type="evidence" value="ECO:0007669"/>
    <property type="project" value="UniProtKB-KW"/>
</dbReference>
<dbReference type="InterPro" id="IPR011010">
    <property type="entry name" value="DNA_brk_join_enz"/>
</dbReference>
<feature type="domain" description="Tyr recombinase" evidence="6">
    <location>
        <begin position="211"/>
        <end position="390"/>
    </location>
</feature>
<evidence type="ECO:0000313" key="8">
    <source>
        <dbReference type="EMBL" id="PZW41635.1"/>
    </source>
</evidence>
<dbReference type="InterPro" id="IPR002104">
    <property type="entry name" value="Integrase_catalytic"/>
</dbReference>
<evidence type="ECO:0000256" key="4">
    <source>
        <dbReference type="ARBA" id="ARBA00023172"/>
    </source>
</evidence>
<dbReference type="InterPro" id="IPR010998">
    <property type="entry name" value="Integrase_recombinase_N"/>
</dbReference>
<dbReference type="Proteomes" id="UP000249542">
    <property type="component" value="Unassembled WGS sequence"/>
</dbReference>
<name>A0A2W7I986_9FLAO</name>
<dbReference type="PANTHER" id="PTHR30629:SF2">
    <property type="entry name" value="PROPHAGE INTEGRASE INTS-RELATED"/>
    <property type="match status" value="1"/>
</dbReference>
<dbReference type="PROSITE" id="PS51898">
    <property type="entry name" value="TYR_RECOMBINASE"/>
    <property type="match status" value="1"/>
</dbReference>
<evidence type="ECO:0000256" key="3">
    <source>
        <dbReference type="ARBA" id="ARBA00023125"/>
    </source>
</evidence>
<keyword evidence="3 5" id="KW-0238">DNA-binding</keyword>
<dbReference type="InterPro" id="IPR044068">
    <property type="entry name" value="CB"/>
</dbReference>
<evidence type="ECO:0000256" key="2">
    <source>
        <dbReference type="ARBA" id="ARBA00022908"/>
    </source>
</evidence>
<dbReference type="PROSITE" id="PS51900">
    <property type="entry name" value="CB"/>
    <property type="match status" value="1"/>
</dbReference>
<evidence type="ECO:0000256" key="5">
    <source>
        <dbReference type="PROSITE-ProRule" id="PRU01248"/>
    </source>
</evidence>
<dbReference type="SUPFAM" id="SSF56349">
    <property type="entry name" value="DNA breaking-rejoining enzymes"/>
    <property type="match status" value="1"/>
</dbReference>
<evidence type="ECO:0000313" key="9">
    <source>
        <dbReference type="Proteomes" id="UP000249542"/>
    </source>
</evidence>
<dbReference type="InterPro" id="IPR013762">
    <property type="entry name" value="Integrase-like_cat_sf"/>
</dbReference>
<dbReference type="EMBL" id="QKYV01000003">
    <property type="protein sequence ID" value="PZW41635.1"/>
    <property type="molecule type" value="Genomic_DNA"/>
</dbReference>
<dbReference type="RefSeq" id="WP_111540640.1">
    <property type="nucleotide sequence ID" value="NZ_QKYV01000003.1"/>
</dbReference>
<dbReference type="CDD" id="cd00397">
    <property type="entry name" value="DNA_BRE_C"/>
    <property type="match status" value="1"/>
</dbReference>
<evidence type="ECO:0000256" key="1">
    <source>
        <dbReference type="ARBA" id="ARBA00008857"/>
    </source>
</evidence>
<dbReference type="Pfam" id="PF00589">
    <property type="entry name" value="Phage_integrase"/>
    <property type="match status" value="1"/>
</dbReference>
<dbReference type="PANTHER" id="PTHR30629">
    <property type="entry name" value="PROPHAGE INTEGRASE"/>
    <property type="match status" value="1"/>
</dbReference>
<proteinExistence type="inferred from homology"/>
<reference evidence="8 9" key="1">
    <citation type="submission" date="2018-06" db="EMBL/GenBank/DDBJ databases">
        <title>Genomic Encyclopedia of Archaeal and Bacterial Type Strains, Phase II (KMG-II): from individual species to whole genera.</title>
        <authorList>
            <person name="Goeker M."/>
        </authorList>
    </citation>
    <scope>NUCLEOTIDE SEQUENCE [LARGE SCALE GENOMIC DNA]</scope>
    <source>
        <strain evidence="8 9">DSM 15361</strain>
    </source>
</reference>
<organism evidence="8 9">
    <name type="scientific">Mesonia algae</name>
    <dbReference type="NCBI Taxonomy" id="213248"/>
    <lineage>
        <taxon>Bacteria</taxon>
        <taxon>Pseudomonadati</taxon>
        <taxon>Bacteroidota</taxon>
        <taxon>Flavobacteriia</taxon>
        <taxon>Flavobacteriales</taxon>
        <taxon>Flavobacteriaceae</taxon>
        <taxon>Mesonia</taxon>
    </lineage>
</organism>
<dbReference type="Gene3D" id="1.10.443.10">
    <property type="entry name" value="Intergrase catalytic core"/>
    <property type="match status" value="1"/>
</dbReference>
<evidence type="ECO:0000259" key="6">
    <source>
        <dbReference type="PROSITE" id="PS51898"/>
    </source>
</evidence>
<sequence length="392" mass="46762">MSLSQNSNSTAHKEIFLDFEPAEIGGLSGSDWRIYFRVKVPGEQKMKLFRRRVKKYSNKTVRMRYAKRMCAEINKKLEKGWSPFFDGYADNEFYRLIDVLDKFLKQAERKLNDNLLRKDTYRSYSSYAKNIEEYLKLKGLEDLFTVQFDRSFIIEFLDHIYYDKKRTARTSNNYLSFCSQLCVFMVDRNYLTNNPTLKIPKRKVGKKKREILPNYLRNDIFKYQSKNSKEYLTLCLLVYFCFVRRTELTKLKVKHIDLEKSTIFIPAEISKNKKDGIVTIPKKLKILLAKHVHTFLIDDFLFSNENFKPGKKQLQPKKVSDEWGKMRNALNFENKYQFYSLKDSGITELFLLGVPSKKIRDQARHHDIKITESYTPRNYKADEFLRDLDFDF</sequence>
<accession>A0A2W7I986</accession>
<evidence type="ECO:0000259" key="7">
    <source>
        <dbReference type="PROSITE" id="PS51900"/>
    </source>
</evidence>
<dbReference type="AlphaFoldDB" id="A0A2W7I986"/>
<keyword evidence="2" id="KW-0229">DNA integration</keyword>
<keyword evidence="9" id="KW-1185">Reference proteome</keyword>
<dbReference type="Gene3D" id="1.10.150.130">
    <property type="match status" value="1"/>
</dbReference>